<feature type="compositionally biased region" description="Low complexity" evidence="1">
    <location>
        <begin position="30"/>
        <end position="45"/>
    </location>
</feature>
<feature type="compositionally biased region" description="Basic residues" evidence="1">
    <location>
        <begin position="17"/>
        <end position="26"/>
    </location>
</feature>
<reference evidence="2 3" key="1">
    <citation type="journal article" date="2015" name="Genome Biol. Evol.">
        <title>Comparative Genomics of a Bacterivorous Green Alga Reveals Evolutionary Causalities and Consequences of Phago-Mixotrophic Mode of Nutrition.</title>
        <authorList>
            <person name="Burns J.A."/>
            <person name="Paasch A."/>
            <person name="Narechania A."/>
            <person name="Kim E."/>
        </authorList>
    </citation>
    <scope>NUCLEOTIDE SEQUENCE [LARGE SCALE GENOMIC DNA]</scope>
    <source>
        <strain evidence="2 3">PLY_AMNH</strain>
    </source>
</reference>
<dbReference type="AlphaFoldDB" id="A0AAE0LKJ8"/>
<name>A0AAE0LKJ8_9CHLO</name>
<sequence length="202" mass="21895">MPPKTGAAKKTGTGTGTKKKVVKKTKKDAPASSASADPPVEAEPTPELPPPPPPVEGTCKVKYNHYNQEFKVIDGNLKWEDIDEEYCISFAFQGNFGKKLLSADGDEMEQLAGIFKGLAIDEQYTLAVQEDPELEDAPKRVYVASGNDKMASMRKNMDDSGMGEDSANCSCIEGNPCASPYNCKNWANRFEVAKANGWKGHG</sequence>
<proteinExistence type="predicted"/>
<gene>
    <name evidence="2" type="ORF">CYMTET_3706</name>
</gene>
<organism evidence="2 3">
    <name type="scientific">Cymbomonas tetramitiformis</name>
    <dbReference type="NCBI Taxonomy" id="36881"/>
    <lineage>
        <taxon>Eukaryota</taxon>
        <taxon>Viridiplantae</taxon>
        <taxon>Chlorophyta</taxon>
        <taxon>Pyramimonadophyceae</taxon>
        <taxon>Pyramimonadales</taxon>
        <taxon>Pyramimonadaceae</taxon>
        <taxon>Cymbomonas</taxon>
    </lineage>
</organism>
<dbReference type="EMBL" id="LGRX02000345">
    <property type="protein sequence ID" value="KAK3288826.1"/>
    <property type="molecule type" value="Genomic_DNA"/>
</dbReference>
<dbReference type="Proteomes" id="UP001190700">
    <property type="component" value="Unassembled WGS sequence"/>
</dbReference>
<feature type="compositionally biased region" description="Low complexity" evidence="1">
    <location>
        <begin position="1"/>
        <end position="12"/>
    </location>
</feature>
<evidence type="ECO:0000313" key="3">
    <source>
        <dbReference type="Proteomes" id="UP001190700"/>
    </source>
</evidence>
<feature type="region of interest" description="Disordered" evidence="1">
    <location>
        <begin position="1"/>
        <end position="56"/>
    </location>
</feature>
<feature type="compositionally biased region" description="Pro residues" evidence="1">
    <location>
        <begin position="46"/>
        <end position="55"/>
    </location>
</feature>
<evidence type="ECO:0000256" key="1">
    <source>
        <dbReference type="SAM" id="MobiDB-lite"/>
    </source>
</evidence>
<protein>
    <submittedName>
        <fullName evidence="2">Uncharacterized protein</fullName>
    </submittedName>
</protein>
<accession>A0AAE0LKJ8</accession>
<comment type="caution">
    <text evidence="2">The sequence shown here is derived from an EMBL/GenBank/DDBJ whole genome shotgun (WGS) entry which is preliminary data.</text>
</comment>
<evidence type="ECO:0000313" key="2">
    <source>
        <dbReference type="EMBL" id="KAK3288826.1"/>
    </source>
</evidence>
<keyword evidence="3" id="KW-1185">Reference proteome</keyword>